<evidence type="ECO:0000256" key="3">
    <source>
        <dbReference type="ARBA" id="ARBA00004245"/>
    </source>
</evidence>
<dbReference type="Gene3D" id="2.30.29.170">
    <property type="match status" value="3"/>
</dbReference>
<dbReference type="GO" id="GO:0005960">
    <property type="term" value="C:glycine cleavage complex"/>
    <property type="evidence" value="ECO:0007669"/>
    <property type="project" value="InterPro"/>
</dbReference>
<evidence type="ECO:0000259" key="14">
    <source>
        <dbReference type="PROSITE" id="PS51336"/>
    </source>
</evidence>
<dbReference type="InterPro" id="IPR006602">
    <property type="entry name" value="DM10_dom"/>
</dbReference>
<evidence type="ECO:0000256" key="4">
    <source>
        <dbReference type="ARBA" id="ARBA00009249"/>
    </source>
</evidence>
<evidence type="ECO:0000256" key="12">
    <source>
        <dbReference type="SAM" id="MobiDB-lite"/>
    </source>
</evidence>
<dbReference type="PANTHER" id="PTHR12086">
    <property type="entry name" value="EF-HAND DOMAIN C-TERMINAL CONTAINING PROTEIN"/>
    <property type="match status" value="1"/>
</dbReference>
<dbReference type="Gene3D" id="2.40.50.100">
    <property type="match status" value="1"/>
</dbReference>
<dbReference type="InterPro" id="IPR040193">
    <property type="entry name" value="EFHC1/EFHC2/EFHB"/>
</dbReference>
<dbReference type="InterPro" id="IPR033753">
    <property type="entry name" value="GCV_H/Fam206"/>
</dbReference>
<dbReference type="GO" id="GO:0005930">
    <property type="term" value="C:axoneme"/>
    <property type="evidence" value="ECO:0007669"/>
    <property type="project" value="TreeGrafter"/>
</dbReference>
<dbReference type="GO" id="GO:0019464">
    <property type="term" value="P:glycine decarboxylation via glycine cleavage system"/>
    <property type="evidence" value="ECO:0007669"/>
    <property type="project" value="InterPro"/>
</dbReference>
<sequence length="650" mass="70700">MALASFATKAVSGLGLRCGLPALASRAYATVVDGLKYAKDHEWVKIEGDVATVGITDHAQGELGDVVYAEMPEVGASFSAGDRMAIVESVKAASDIISPVSGEIVAANEELASDSSKINTDPYGEGWMVKVKLSNPDENHANHAKKQTLRFANGIAVPVELGQPDEAAALAALQESLKEWRIPSAGAPAAQAAEPFVPNYVALDKKVLRYFGFFREPVPDSPLESWRVRRVQLLYYLEDGSMQVTEPPEPNSGLVQGTLVRRHKIPCQGGGVLGLGDLAVGAAVNIYGREVMIFDADTFTREQAAARGTPLAPAQPVPPNPIEQALAAKSKPSGLSRSDPDSPSKFAEALLGREFNSKSLQQFLEHGGEVLRFYLLWNVPAEQGGGHARFKLHFFVADSTAEIMEVPEAGTGCALFPTFLKRGPLPKVAKVGGGLPGQGRLAPEDCFTPADLRVGSTVNILGRAFLIYDCDAATRKWYKEHLGYAASELAPVSVEEQKREAPQPELPPWTGIGSPEDSLQNCLKLVPKPPKKDQYRWQQLDHVVLRYEAVLEPSQAKQLIKIDAGRRFVVSFFMADQTLAVFEPPQPNSGVPGGKFLERRRVYKPGNKVAWLTEEDLAVNAVLDLHGRRFRLTRADAYTERYMAERAQQS</sequence>
<feature type="region of interest" description="Disordered" evidence="12">
    <location>
        <begin position="495"/>
        <end position="514"/>
    </location>
</feature>
<keyword evidence="9" id="KW-0206">Cytoskeleton</keyword>
<comment type="subcellular location">
    <subcellularLocation>
        <location evidence="2">Cell projection</location>
        <location evidence="2">Cilium</location>
    </subcellularLocation>
    <subcellularLocation>
        <location evidence="3">Cytoplasm</location>
        <location evidence="3">Cytoskeleton</location>
    </subcellularLocation>
</comment>
<evidence type="ECO:0000256" key="7">
    <source>
        <dbReference type="ARBA" id="ARBA00022823"/>
    </source>
</evidence>
<dbReference type="OrthoDB" id="10255210at2759"/>
<evidence type="ECO:0000256" key="1">
    <source>
        <dbReference type="ARBA" id="ARBA00001938"/>
    </source>
</evidence>
<evidence type="ECO:0000256" key="11">
    <source>
        <dbReference type="PIRSR" id="PIRSR617453-50"/>
    </source>
</evidence>
<name>A0A2P6U0Z3_CHLSO</name>
<keyword evidence="6" id="KW-0677">Repeat</keyword>
<evidence type="ECO:0000256" key="10">
    <source>
        <dbReference type="ARBA" id="ARBA00023273"/>
    </source>
</evidence>
<feature type="domain" description="DM10" evidence="14">
    <location>
        <begin position="541"/>
        <end position="647"/>
    </location>
</feature>
<proteinExistence type="inferred from homology"/>
<dbReference type="SUPFAM" id="SSF51230">
    <property type="entry name" value="Single hybrid motif"/>
    <property type="match status" value="1"/>
</dbReference>
<keyword evidence="5" id="KW-0963">Cytoplasm</keyword>
<dbReference type="HAMAP" id="MF_00272">
    <property type="entry name" value="GcvH"/>
    <property type="match status" value="1"/>
</dbReference>
<reference evidence="15 16" key="1">
    <citation type="journal article" date="2018" name="Plant J.">
        <title>Genome sequences of Chlorella sorokiniana UTEX 1602 and Micractinium conductrix SAG 241.80: implications to maltose excretion by a green alga.</title>
        <authorList>
            <person name="Arriola M.B."/>
            <person name="Velmurugan N."/>
            <person name="Zhang Y."/>
            <person name="Plunkett M.H."/>
            <person name="Hondzo H."/>
            <person name="Barney B.M."/>
        </authorList>
    </citation>
    <scope>NUCLEOTIDE SEQUENCE [LARGE SCALE GENOMIC DNA]</scope>
    <source>
        <strain evidence="16">UTEX 1602</strain>
    </source>
</reference>
<comment type="cofactor">
    <cofactor evidence="1">
        <name>(R)-lipoate</name>
        <dbReference type="ChEBI" id="CHEBI:83088"/>
    </cofactor>
</comment>
<dbReference type="CDD" id="cd06848">
    <property type="entry name" value="GCS_H"/>
    <property type="match status" value="1"/>
</dbReference>
<feature type="domain" description="DM10" evidence="14">
    <location>
        <begin position="204"/>
        <end position="308"/>
    </location>
</feature>
<accession>A0A2P6U0Z3</accession>
<dbReference type="AlphaFoldDB" id="A0A2P6U0Z3"/>
<dbReference type="Pfam" id="PF01597">
    <property type="entry name" value="GCV_H"/>
    <property type="match status" value="1"/>
</dbReference>
<dbReference type="Proteomes" id="UP000239899">
    <property type="component" value="Unassembled WGS sequence"/>
</dbReference>
<dbReference type="GO" id="GO:0007052">
    <property type="term" value="P:mitotic spindle organization"/>
    <property type="evidence" value="ECO:0007669"/>
    <property type="project" value="TreeGrafter"/>
</dbReference>
<dbReference type="PROSITE" id="PS00189">
    <property type="entry name" value="LIPOYL"/>
    <property type="match status" value="1"/>
</dbReference>
<dbReference type="FunFam" id="2.30.29.170:FF:000004">
    <property type="entry name" value="EF-hand domain containing 2"/>
    <property type="match status" value="1"/>
</dbReference>
<keyword evidence="8" id="KW-0809">Transit peptide</keyword>
<evidence type="ECO:0000256" key="2">
    <source>
        <dbReference type="ARBA" id="ARBA00004138"/>
    </source>
</evidence>
<dbReference type="STRING" id="3076.A0A2P6U0Z3"/>
<evidence type="ECO:0000313" key="16">
    <source>
        <dbReference type="Proteomes" id="UP000239899"/>
    </source>
</evidence>
<keyword evidence="10" id="KW-0966">Cell projection</keyword>
<dbReference type="PROSITE" id="PS50968">
    <property type="entry name" value="BIOTINYL_LIPOYL"/>
    <property type="match status" value="1"/>
</dbReference>
<dbReference type="GO" id="GO:0000281">
    <property type="term" value="P:mitotic cytokinesis"/>
    <property type="evidence" value="ECO:0007669"/>
    <property type="project" value="TreeGrafter"/>
</dbReference>
<dbReference type="InterPro" id="IPR017453">
    <property type="entry name" value="GCV_H_sub"/>
</dbReference>
<dbReference type="SMART" id="SM00676">
    <property type="entry name" value="DM10"/>
    <property type="match status" value="3"/>
</dbReference>
<feature type="modified residue" description="N6-lipoyllysine" evidence="11">
    <location>
        <position position="91"/>
    </location>
</feature>
<gene>
    <name evidence="15" type="ORF">C2E21_1713</name>
</gene>
<dbReference type="NCBIfam" id="TIGR00527">
    <property type="entry name" value="gcvH"/>
    <property type="match status" value="1"/>
</dbReference>
<dbReference type="PROSITE" id="PS51336">
    <property type="entry name" value="DM10"/>
    <property type="match status" value="3"/>
</dbReference>
<evidence type="ECO:0000256" key="6">
    <source>
        <dbReference type="ARBA" id="ARBA00022737"/>
    </source>
</evidence>
<dbReference type="Pfam" id="PF06565">
    <property type="entry name" value="DM10_dom"/>
    <property type="match status" value="3"/>
</dbReference>
<dbReference type="InterPro" id="IPR011053">
    <property type="entry name" value="Single_hybrid_motif"/>
</dbReference>
<feature type="domain" description="Lipoyl-binding" evidence="13">
    <location>
        <begin position="50"/>
        <end position="132"/>
    </location>
</feature>
<dbReference type="GO" id="GO:0060285">
    <property type="term" value="P:cilium-dependent cell motility"/>
    <property type="evidence" value="ECO:0007669"/>
    <property type="project" value="TreeGrafter"/>
</dbReference>
<evidence type="ECO:0000256" key="8">
    <source>
        <dbReference type="ARBA" id="ARBA00022946"/>
    </source>
</evidence>
<keyword evidence="16" id="KW-1185">Reference proteome</keyword>
<protein>
    <submittedName>
        <fullName evidence="15">EF-hand domain-containing 1</fullName>
    </submittedName>
</protein>
<evidence type="ECO:0000313" key="15">
    <source>
        <dbReference type="EMBL" id="PRW59984.1"/>
    </source>
</evidence>
<evidence type="ECO:0000256" key="9">
    <source>
        <dbReference type="ARBA" id="ARBA00023212"/>
    </source>
</evidence>
<dbReference type="InterPro" id="IPR000089">
    <property type="entry name" value="Biotin_lipoyl"/>
</dbReference>
<organism evidence="15 16">
    <name type="scientific">Chlorella sorokiniana</name>
    <name type="common">Freshwater green alga</name>
    <dbReference type="NCBI Taxonomy" id="3076"/>
    <lineage>
        <taxon>Eukaryota</taxon>
        <taxon>Viridiplantae</taxon>
        <taxon>Chlorophyta</taxon>
        <taxon>core chlorophytes</taxon>
        <taxon>Trebouxiophyceae</taxon>
        <taxon>Chlorellales</taxon>
        <taxon>Chlorellaceae</taxon>
        <taxon>Chlorella clade</taxon>
        <taxon>Chlorella</taxon>
    </lineage>
</organism>
<keyword evidence="7 11" id="KW-0450">Lipoyl</keyword>
<comment type="caution">
    <text evidence="15">The sequence shown here is derived from an EMBL/GenBank/DDBJ whole genome shotgun (WGS) entry which is preliminary data.</text>
</comment>
<feature type="domain" description="DM10" evidence="14">
    <location>
        <begin position="367"/>
        <end position="482"/>
    </location>
</feature>
<dbReference type="NCBIfam" id="NF002270">
    <property type="entry name" value="PRK01202.1"/>
    <property type="match status" value="1"/>
</dbReference>
<dbReference type="EMBL" id="LHPG02000003">
    <property type="protein sequence ID" value="PRW59984.1"/>
    <property type="molecule type" value="Genomic_DNA"/>
</dbReference>
<evidence type="ECO:0000259" key="13">
    <source>
        <dbReference type="PROSITE" id="PS50968"/>
    </source>
</evidence>
<dbReference type="GO" id="GO:0072686">
    <property type="term" value="C:mitotic spindle"/>
    <property type="evidence" value="ECO:0007669"/>
    <property type="project" value="TreeGrafter"/>
</dbReference>
<dbReference type="PANTHER" id="PTHR12086:SF9">
    <property type="entry name" value="EF-HAND DOMAIN-CONTAINING PROTEIN 1"/>
    <property type="match status" value="1"/>
</dbReference>
<dbReference type="InterPro" id="IPR002930">
    <property type="entry name" value="GCV_H"/>
</dbReference>
<dbReference type="GO" id="GO:0043014">
    <property type="term" value="F:alpha-tubulin binding"/>
    <property type="evidence" value="ECO:0007669"/>
    <property type="project" value="TreeGrafter"/>
</dbReference>
<dbReference type="InterPro" id="IPR003016">
    <property type="entry name" value="2-oxoA_DH_lipoyl-BS"/>
</dbReference>
<comment type="similarity">
    <text evidence="4">Belongs to the GcvH family.</text>
</comment>
<evidence type="ECO:0000256" key="5">
    <source>
        <dbReference type="ARBA" id="ARBA00022490"/>
    </source>
</evidence>